<protein>
    <recommendedName>
        <fullName evidence="2">Nudix hydrolase domain-containing protein</fullName>
    </recommendedName>
</protein>
<dbReference type="PROSITE" id="PS51462">
    <property type="entry name" value="NUDIX"/>
    <property type="match status" value="1"/>
</dbReference>
<dbReference type="Gene3D" id="3.90.79.10">
    <property type="entry name" value="Nucleoside Triphosphate Pyrophosphohydrolase"/>
    <property type="match status" value="1"/>
</dbReference>
<evidence type="ECO:0000313" key="4">
    <source>
        <dbReference type="Proteomes" id="UP000176893"/>
    </source>
</evidence>
<sequence>METEQTEQIFEETTTEETRKLILTISTIAFDFDFVTSDPSRSRADEIKVLLVKNKKPSRKSKEGKPGGFGLPTGQVESREAILHAVERETEDESGCSVKKIIGKLFVIKKTLKIPGKENPENLPNHLNYESVPNEIHVFLVEASEPLRRIREADEIDGSVEPWKPLREVFEMPLAQDRSGSRKNSDGIYFSHIKRLYTAIESMIYNPEEELVDGEAIKRWLEPNRQALYSAMSDLRKSGLLENFITPDEAQE</sequence>
<dbReference type="Proteomes" id="UP000176893">
    <property type="component" value="Unassembled WGS sequence"/>
</dbReference>
<dbReference type="InterPro" id="IPR000086">
    <property type="entry name" value="NUDIX_hydrolase_dom"/>
</dbReference>
<proteinExistence type="predicted"/>
<dbReference type="InterPro" id="IPR015797">
    <property type="entry name" value="NUDIX_hydrolase-like_dom_sf"/>
</dbReference>
<dbReference type="EMBL" id="MGJB01000017">
    <property type="protein sequence ID" value="OGM98311.1"/>
    <property type="molecule type" value="Genomic_DNA"/>
</dbReference>
<organism evidence="3 4">
    <name type="scientific">Candidatus Yanofskybacteria bacterium RIFCSPHIGHO2_01_FULL_41_26</name>
    <dbReference type="NCBI Taxonomy" id="1802661"/>
    <lineage>
        <taxon>Bacteria</taxon>
        <taxon>Candidatus Yanofskyibacteriota</taxon>
    </lineage>
</organism>
<dbReference type="STRING" id="1802661.A2649_03430"/>
<feature type="domain" description="Nudix hydrolase" evidence="2">
    <location>
        <begin position="20"/>
        <end position="190"/>
    </location>
</feature>
<dbReference type="AlphaFoldDB" id="A0A1F8EBL5"/>
<reference evidence="3 4" key="1">
    <citation type="journal article" date="2016" name="Nat. Commun.">
        <title>Thousands of microbial genomes shed light on interconnected biogeochemical processes in an aquifer system.</title>
        <authorList>
            <person name="Anantharaman K."/>
            <person name="Brown C.T."/>
            <person name="Hug L.A."/>
            <person name="Sharon I."/>
            <person name="Castelle C.J."/>
            <person name="Probst A.J."/>
            <person name="Thomas B.C."/>
            <person name="Singh A."/>
            <person name="Wilkins M.J."/>
            <person name="Karaoz U."/>
            <person name="Brodie E.L."/>
            <person name="Williams K.H."/>
            <person name="Hubbard S.S."/>
            <person name="Banfield J.F."/>
        </authorList>
    </citation>
    <scope>NUCLEOTIDE SEQUENCE [LARGE SCALE GENOMIC DNA]</scope>
</reference>
<dbReference type="SUPFAM" id="SSF55811">
    <property type="entry name" value="Nudix"/>
    <property type="match status" value="1"/>
</dbReference>
<accession>A0A1F8EBL5</accession>
<feature type="region of interest" description="Disordered" evidence="1">
    <location>
        <begin position="55"/>
        <end position="74"/>
    </location>
</feature>
<comment type="caution">
    <text evidence="3">The sequence shown here is derived from an EMBL/GenBank/DDBJ whole genome shotgun (WGS) entry which is preliminary data.</text>
</comment>
<evidence type="ECO:0000313" key="3">
    <source>
        <dbReference type="EMBL" id="OGM98311.1"/>
    </source>
</evidence>
<evidence type="ECO:0000256" key="1">
    <source>
        <dbReference type="SAM" id="MobiDB-lite"/>
    </source>
</evidence>
<dbReference type="Pfam" id="PF00293">
    <property type="entry name" value="NUDIX"/>
    <property type="match status" value="1"/>
</dbReference>
<dbReference type="CDD" id="cd02883">
    <property type="entry name" value="NUDIX_Hydrolase"/>
    <property type="match status" value="1"/>
</dbReference>
<gene>
    <name evidence="3" type="ORF">A2649_03430</name>
</gene>
<name>A0A1F8EBL5_9BACT</name>
<evidence type="ECO:0000259" key="2">
    <source>
        <dbReference type="PROSITE" id="PS51462"/>
    </source>
</evidence>